<dbReference type="Proteomes" id="UP000265520">
    <property type="component" value="Unassembled WGS sequence"/>
</dbReference>
<evidence type="ECO:0000313" key="1">
    <source>
        <dbReference type="EMBL" id="MCI74883.1"/>
    </source>
</evidence>
<name>A0A392UMM1_9FABA</name>
<protein>
    <submittedName>
        <fullName evidence="1">Uncharacterized protein</fullName>
    </submittedName>
</protein>
<organism evidence="1 2">
    <name type="scientific">Trifolium medium</name>
    <dbReference type="NCBI Taxonomy" id="97028"/>
    <lineage>
        <taxon>Eukaryota</taxon>
        <taxon>Viridiplantae</taxon>
        <taxon>Streptophyta</taxon>
        <taxon>Embryophyta</taxon>
        <taxon>Tracheophyta</taxon>
        <taxon>Spermatophyta</taxon>
        <taxon>Magnoliopsida</taxon>
        <taxon>eudicotyledons</taxon>
        <taxon>Gunneridae</taxon>
        <taxon>Pentapetalae</taxon>
        <taxon>rosids</taxon>
        <taxon>fabids</taxon>
        <taxon>Fabales</taxon>
        <taxon>Fabaceae</taxon>
        <taxon>Papilionoideae</taxon>
        <taxon>50 kb inversion clade</taxon>
        <taxon>NPAAA clade</taxon>
        <taxon>Hologalegina</taxon>
        <taxon>IRL clade</taxon>
        <taxon>Trifolieae</taxon>
        <taxon>Trifolium</taxon>
    </lineage>
</organism>
<feature type="non-terminal residue" evidence="1">
    <location>
        <position position="22"/>
    </location>
</feature>
<reference evidence="1 2" key="1">
    <citation type="journal article" date="2018" name="Front. Plant Sci.">
        <title>Red Clover (Trifolium pratense) and Zigzag Clover (T. medium) - A Picture of Genomic Similarities and Differences.</title>
        <authorList>
            <person name="Dluhosova J."/>
            <person name="Istvanek J."/>
            <person name="Nedelnik J."/>
            <person name="Repkova J."/>
        </authorList>
    </citation>
    <scope>NUCLEOTIDE SEQUENCE [LARGE SCALE GENOMIC DNA]</scope>
    <source>
        <strain evidence="2">cv. 10/8</strain>
        <tissue evidence="1">Leaf</tissue>
    </source>
</reference>
<evidence type="ECO:0000313" key="2">
    <source>
        <dbReference type="Proteomes" id="UP000265520"/>
    </source>
</evidence>
<sequence length="22" mass="2323">MARCAVVCEAWLEGSVRGATRG</sequence>
<dbReference type="EMBL" id="LXQA010869975">
    <property type="protein sequence ID" value="MCI74883.1"/>
    <property type="molecule type" value="Genomic_DNA"/>
</dbReference>
<proteinExistence type="predicted"/>
<accession>A0A392UMM1</accession>
<keyword evidence="2" id="KW-1185">Reference proteome</keyword>
<comment type="caution">
    <text evidence="1">The sequence shown here is derived from an EMBL/GenBank/DDBJ whole genome shotgun (WGS) entry which is preliminary data.</text>
</comment>
<dbReference type="AlphaFoldDB" id="A0A392UMM1"/>